<dbReference type="InterPro" id="IPR011249">
    <property type="entry name" value="Metalloenz_LuxS/M16"/>
</dbReference>
<dbReference type="Gene3D" id="3.30.830.10">
    <property type="entry name" value="Metalloenzyme, LuxS/M16 peptidase-like"/>
    <property type="match status" value="2"/>
</dbReference>
<dbReference type="RefSeq" id="WP_185624130.1">
    <property type="nucleotide sequence ID" value="NZ_JABGBW010000002.1"/>
</dbReference>
<gene>
    <name evidence="2" type="ORF">HLB29_04295</name>
</gene>
<reference evidence="2 3" key="1">
    <citation type="submission" date="2020-05" db="EMBL/GenBank/DDBJ databases">
        <title>Draft genome of xy-202 and genomic insight in genome of the genus Peptostreptococcus.</title>
        <authorList>
            <person name="Zhang Z."/>
        </authorList>
    </citation>
    <scope>NUCLEOTIDE SEQUENCE [LARGE SCALE GENOMIC DNA]</scope>
    <source>
        <strain evidence="2 3">DSM 27025</strain>
    </source>
</reference>
<sequence>MDNINVYTLDKGVSLALIKNKKFKSNYISVYFIRNLDRDEVTEISLLSNMMSTGCEKYRTIKEISKKLDELYGMTMNIGVTKHGEKSISYFKFLTISDKYLDKPIFENVIDFVNEIVFKPLVVDDGINPMMIDIEKDNLADEIKSKINDKKTYAIIKCIEIMCADEPYSINKSGYLEDIDKITPKKLYDTYKQLISTSNILITIEGDYDENYIRKICNKKFSIKRDSIVEINREKFDITPKTVKKVNEDFGTNQGKLVIGYRTGVDYKDYKKYYSLLIANSIFGGGPHSKLFNNVREKESICYYASSNLEKNKGIILVSSGIDAQHYNKALELIRKELDDVINGNITEIEIENAKKSIINSLRAFYDSISGETEYFLNQFISGTDLNINQVIEYIEQATKDEIVESMAGIAEDTIYFLK</sequence>
<evidence type="ECO:0000313" key="2">
    <source>
        <dbReference type="EMBL" id="MBC2575901.1"/>
    </source>
</evidence>
<evidence type="ECO:0000259" key="1">
    <source>
        <dbReference type="Pfam" id="PF05193"/>
    </source>
</evidence>
<dbReference type="InterPro" id="IPR050361">
    <property type="entry name" value="MPP/UQCRC_Complex"/>
</dbReference>
<dbReference type="Proteomes" id="UP000713904">
    <property type="component" value="Unassembled WGS sequence"/>
</dbReference>
<dbReference type="EMBL" id="JABGBW010000002">
    <property type="protein sequence ID" value="MBC2575901.1"/>
    <property type="molecule type" value="Genomic_DNA"/>
</dbReference>
<name>A0ABR6TKF9_9FIRM</name>
<organism evidence="2 3">
    <name type="scientific">Peptostreptococcus canis</name>
    <dbReference type="NCBI Taxonomy" id="1159213"/>
    <lineage>
        <taxon>Bacteria</taxon>
        <taxon>Bacillati</taxon>
        <taxon>Bacillota</taxon>
        <taxon>Clostridia</taxon>
        <taxon>Peptostreptococcales</taxon>
        <taxon>Peptostreptococcaceae</taxon>
        <taxon>Peptostreptococcus</taxon>
    </lineage>
</organism>
<dbReference type="SUPFAM" id="SSF63411">
    <property type="entry name" value="LuxS/MPP-like metallohydrolase"/>
    <property type="match status" value="2"/>
</dbReference>
<dbReference type="Pfam" id="PF05193">
    <property type="entry name" value="Peptidase_M16_C"/>
    <property type="match status" value="1"/>
</dbReference>
<dbReference type="InterPro" id="IPR007863">
    <property type="entry name" value="Peptidase_M16_C"/>
</dbReference>
<dbReference type="PANTHER" id="PTHR11851:SF186">
    <property type="entry name" value="INACTIVE METALLOPROTEASE YMFF-RELATED"/>
    <property type="match status" value="1"/>
</dbReference>
<feature type="domain" description="Peptidase M16 C-terminal" evidence="1">
    <location>
        <begin position="181"/>
        <end position="357"/>
    </location>
</feature>
<keyword evidence="3" id="KW-1185">Reference proteome</keyword>
<proteinExistence type="predicted"/>
<accession>A0ABR6TKF9</accession>
<comment type="caution">
    <text evidence="2">The sequence shown here is derived from an EMBL/GenBank/DDBJ whole genome shotgun (WGS) entry which is preliminary data.</text>
</comment>
<dbReference type="PANTHER" id="PTHR11851">
    <property type="entry name" value="METALLOPROTEASE"/>
    <property type="match status" value="1"/>
</dbReference>
<evidence type="ECO:0000313" key="3">
    <source>
        <dbReference type="Proteomes" id="UP000713904"/>
    </source>
</evidence>
<protein>
    <submittedName>
        <fullName evidence="2">Insulinase family protein</fullName>
    </submittedName>
</protein>
<dbReference type="NCBIfam" id="NF047422">
    <property type="entry name" value="YfmF_fam"/>
    <property type="match status" value="1"/>
</dbReference>